<dbReference type="EMBL" id="CAJNDS010000440">
    <property type="protein sequence ID" value="CAE7206398.1"/>
    <property type="molecule type" value="Genomic_DNA"/>
</dbReference>
<gene>
    <name evidence="1" type="ORF">SNAT2548_LOCUS6579</name>
</gene>
<name>A0A812JGU8_9DINO</name>
<dbReference type="OrthoDB" id="408480at2759"/>
<comment type="caution">
    <text evidence="1">The sequence shown here is derived from an EMBL/GenBank/DDBJ whole genome shotgun (WGS) entry which is preliminary data.</text>
</comment>
<organism evidence="1 2">
    <name type="scientific">Symbiodinium natans</name>
    <dbReference type="NCBI Taxonomy" id="878477"/>
    <lineage>
        <taxon>Eukaryota</taxon>
        <taxon>Sar</taxon>
        <taxon>Alveolata</taxon>
        <taxon>Dinophyceae</taxon>
        <taxon>Suessiales</taxon>
        <taxon>Symbiodiniaceae</taxon>
        <taxon>Symbiodinium</taxon>
    </lineage>
</organism>
<keyword evidence="2" id="KW-1185">Reference proteome</keyword>
<proteinExistence type="predicted"/>
<evidence type="ECO:0000313" key="1">
    <source>
        <dbReference type="EMBL" id="CAE7206398.1"/>
    </source>
</evidence>
<dbReference type="AlphaFoldDB" id="A0A812JGU8"/>
<dbReference type="Proteomes" id="UP000604046">
    <property type="component" value="Unassembled WGS sequence"/>
</dbReference>
<sequence>MGCGGSCSHTVEPAGVASVFYVPESFPKPPNKNLEPNSSTHRLYVRQLNNYLINVAKSPYAFQVQVARGRQARFGEAWAEGSMPDMLVQPGDPCCDGKWLGVGP</sequence>
<accession>A0A812JGU8</accession>
<protein>
    <submittedName>
        <fullName evidence="1">Uncharacterized protein</fullName>
    </submittedName>
</protein>
<reference evidence="1" key="1">
    <citation type="submission" date="2021-02" db="EMBL/GenBank/DDBJ databases">
        <authorList>
            <person name="Dougan E. K."/>
            <person name="Rhodes N."/>
            <person name="Thang M."/>
            <person name="Chan C."/>
        </authorList>
    </citation>
    <scope>NUCLEOTIDE SEQUENCE</scope>
</reference>
<evidence type="ECO:0000313" key="2">
    <source>
        <dbReference type="Proteomes" id="UP000604046"/>
    </source>
</evidence>